<feature type="signal peptide" evidence="9">
    <location>
        <begin position="1"/>
        <end position="16"/>
    </location>
</feature>
<organism evidence="10 11">
    <name type="scientific">Saponaria officinalis</name>
    <name type="common">Common soapwort</name>
    <name type="synonym">Lychnis saponaria</name>
    <dbReference type="NCBI Taxonomy" id="3572"/>
    <lineage>
        <taxon>Eukaryota</taxon>
        <taxon>Viridiplantae</taxon>
        <taxon>Streptophyta</taxon>
        <taxon>Embryophyta</taxon>
        <taxon>Tracheophyta</taxon>
        <taxon>Spermatophyta</taxon>
        <taxon>Magnoliopsida</taxon>
        <taxon>eudicotyledons</taxon>
        <taxon>Gunneridae</taxon>
        <taxon>Pentapetalae</taxon>
        <taxon>Caryophyllales</taxon>
        <taxon>Caryophyllaceae</taxon>
        <taxon>Caryophylleae</taxon>
        <taxon>Saponaria</taxon>
    </lineage>
</organism>
<dbReference type="NCBIfam" id="NF008277">
    <property type="entry name" value="PRK11055.1"/>
    <property type="match status" value="1"/>
</dbReference>
<evidence type="ECO:0000256" key="1">
    <source>
        <dbReference type="ARBA" id="ARBA00005028"/>
    </source>
</evidence>
<dbReference type="InterPro" id="IPR047215">
    <property type="entry name" value="Galactose_mutarotase-like"/>
</dbReference>
<keyword evidence="3 5" id="KW-0413">Isomerase</keyword>
<dbReference type="InterPro" id="IPR015443">
    <property type="entry name" value="Aldose_1-epimerase"/>
</dbReference>
<evidence type="ECO:0000256" key="5">
    <source>
        <dbReference type="PIRNR" id="PIRNR005096"/>
    </source>
</evidence>
<name>A0AAW1I1L5_SAPOF</name>
<evidence type="ECO:0000256" key="9">
    <source>
        <dbReference type="SAM" id="SignalP"/>
    </source>
</evidence>
<feature type="active site" description="Proton acceptor" evidence="6">
    <location>
        <position position="335"/>
    </location>
</feature>
<dbReference type="PANTHER" id="PTHR10091">
    <property type="entry name" value="ALDOSE-1-EPIMERASE"/>
    <property type="match status" value="1"/>
</dbReference>
<accession>A0AAW1I1L5</accession>
<dbReference type="InterPro" id="IPR014718">
    <property type="entry name" value="GH-type_carb-bd"/>
</dbReference>
<dbReference type="EC" id="5.1.3.3" evidence="5"/>
<keyword evidence="9" id="KW-0732">Signal</keyword>
<keyword evidence="11" id="KW-1185">Reference proteome</keyword>
<dbReference type="CDD" id="cd09019">
    <property type="entry name" value="galactose_mutarotase_like"/>
    <property type="match status" value="1"/>
</dbReference>
<evidence type="ECO:0000256" key="2">
    <source>
        <dbReference type="ARBA" id="ARBA00006206"/>
    </source>
</evidence>
<dbReference type="EMBL" id="JBDFQZ010000010">
    <property type="protein sequence ID" value="KAK9682418.1"/>
    <property type="molecule type" value="Genomic_DNA"/>
</dbReference>
<dbReference type="PIRSF" id="PIRSF005096">
    <property type="entry name" value="GALM"/>
    <property type="match status" value="1"/>
</dbReference>
<comment type="catalytic activity">
    <reaction evidence="5">
        <text>alpha-D-glucose = beta-D-glucose</text>
        <dbReference type="Rhea" id="RHEA:10264"/>
        <dbReference type="ChEBI" id="CHEBI:15903"/>
        <dbReference type="ChEBI" id="CHEBI:17925"/>
        <dbReference type="EC" id="5.1.3.3"/>
    </reaction>
</comment>
<comment type="similarity">
    <text evidence="2 5">Belongs to the aldose epimerase family.</text>
</comment>
<feature type="binding site" evidence="7">
    <location>
        <position position="267"/>
    </location>
    <ligand>
        <name>beta-D-galactose</name>
        <dbReference type="ChEBI" id="CHEBI:27667"/>
    </ligand>
</feature>
<sequence length="373" mass="41666">MGRFWILLCIVLLASAIVGESAQKEKKKEEKKKPEIGIYELKTENMHAKFTNWGASLMSFYLPDKHGKMADVVLGYDKVDDYKNDTVYFGASIGRVANRVGGAKFTLDGKTYKLVANDGKNSLHGGKPGYSDVVWKVFKYRKDGHKPYITFTYDSKDGEQGYPGELKVQVTYKLNKEDKSLKIEMVAKTGKKATPVNLAHHTYWNLGGHNSGDILSHKIQIHGSHITPTDDNLIPTGEIKPVKGTPFDFLHLRAIGSRLSEVPKGYDINYCIDVKNTDPDNLTKPAVILEDPKSGRKMELFSNQLGLQYYTGGMLKDVKGKDGAIYKAHAGLALETQGYPDSVNHHNFPSQIVKPKQTYTHVMLYKFSTNAKS</sequence>
<dbReference type="GO" id="GO:0030246">
    <property type="term" value="F:carbohydrate binding"/>
    <property type="evidence" value="ECO:0007669"/>
    <property type="project" value="InterPro"/>
</dbReference>
<evidence type="ECO:0000256" key="6">
    <source>
        <dbReference type="PIRSR" id="PIRSR005096-1"/>
    </source>
</evidence>
<feature type="active site" description="Proton donor" evidence="6">
    <location>
        <position position="201"/>
    </location>
</feature>
<dbReference type="GO" id="GO:0033499">
    <property type="term" value="P:galactose catabolic process via UDP-galactose, Leloir pathway"/>
    <property type="evidence" value="ECO:0007669"/>
    <property type="project" value="TreeGrafter"/>
</dbReference>
<reference evidence="10" key="1">
    <citation type="submission" date="2024-03" db="EMBL/GenBank/DDBJ databases">
        <title>WGS assembly of Saponaria officinalis var. Norfolk2.</title>
        <authorList>
            <person name="Jenkins J."/>
            <person name="Shu S."/>
            <person name="Grimwood J."/>
            <person name="Barry K."/>
            <person name="Goodstein D."/>
            <person name="Schmutz J."/>
            <person name="Leebens-Mack J."/>
            <person name="Osbourn A."/>
        </authorList>
    </citation>
    <scope>NUCLEOTIDE SEQUENCE [LARGE SCALE GENOMIC DNA]</scope>
    <source>
        <strain evidence="10">JIC</strain>
    </source>
</reference>
<evidence type="ECO:0000313" key="10">
    <source>
        <dbReference type="EMBL" id="KAK9682418.1"/>
    </source>
</evidence>
<dbReference type="Pfam" id="PF01263">
    <property type="entry name" value="Aldose_epim"/>
    <property type="match status" value="1"/>
</dbReference>
<comment type="caution">
    <text evidence="10">The sequence shown here is derived from an EMBL/GenBank/DDBJ whole genome shotgun (WGS) entry which is preliminary data.</text>
</comment>
<evidence type="ECO:0000313" key="11">
    <source>
        <dbReference type="Proteomes" id="UP001443914"/>
    </source>
</evidence>
<protein>
    <recommendedName>
        <fullName evidence="5">Aldose 1-epimerase</fullName>
        <ecNumber evidence="5">5.1.3.3</ecNumber>
    </recommendedName>
</protein>
<dbReference type="PANTHER" id="PTHR10091:SF0">
    <property type="entry name" value="GALACTOSE MUTAROTASE"/>
    <property type="match status" value="1"/>
</dbReference>
<evidence type="ECO:0000256" key="3">
    <source>
        <dbReference type="ARBA" id="ARBA00023235"/>
    </source>
</evidence>
<dbReference type="SUPFAM" id="SSF74650">
    <property type="entry name" value="Galactose mutarotase-like"/>
    <property type="match status" value="1"/>
</dbReference>
<comment type="pathway">
    <text evidence="1 5">Carbohydrate metabolism; hexose metabolism.</text>
</comment>
<dbReference type="InterPro" id="IPR011013">
    <property type="entry name" value="Gal_mutarotase_sf_dom"/>
</dbReference>
<dbReference type="InterPro" id="IPR008183">
    <property type="entry name" value="Aldose_1/G6P_1-epimerase"/>
</dbReference>
<feature type="binding site" evidence="8">
    <location>
        <begin position="98"/>
        <end position="99"/>
    </location>
    <ligand>
        <name>beta-D-galactose</name>
        <dbReference type="ChEBI" id="CHEBI:27667"/>
    </ligand>
</feature>
<evidence type="ECO:0000256" key="4">
    <source>
        <dbReference type="ARBA" id="ARBA00023277"/>
    </source>
</evidence>
<evidence type="ECO:0000256" key="7">
    <source>
        <dbReference type="PIRSR" id="PIRSR005096-2"/>
    </source>
</evidence>
<feature type="chain" id="PRO_5043542106" description="Aldose 1-epimerase" evidence="9">
    <location>
        <begin position="17"/>
        <end position="373"/>
    </location>
</feature>
<dbReference type="GO" id="GO:0004034">
    <property type="term" value="F:aldose 1-epimerase activity"/>
    <property type="evidence" value="ECO:0007669"/>
    <property type="project" value="UniProtKB-EC"/>
</dbReference>
<dbReference type="Gene3D" id="2.70.98.10">
    <property type="match status" value="1"/>
</dbReference>
<dbReference type="GO" id="GO:0006006">
    <property type="term" value="P:glucose metabolic process"/>
    <property type="evidence" value="ECO:0007669"/>
    <property type="project" value="TreeGrafter"/>
</dbReference>
<dbReference type="AlphaFoldDB" id="A0AAW1I1L5"/>
<proteinExistence type="inferred from homology"/>
<keyword evidence="4 5" id="KW-0119">Carbohydrate metabolism</keyword>
<gene>
    <name evidence="10" type="ORF">RND81_10G072700</name>
</gene>
<dbReference type="Proteomes" id="UP001443914">
    <property type="component" value="Unassembled WGS sequence"/>
</dbReference>
<evidence type="ECO:0000256" key="8">
    <source>
        <dbReference type="PIRSR" id="PIRSR005096-3"/>
    </source>
</evidence>
<feature type="binding site" evidence="8">
    <location>
        <begin position="201"/>
        <end position="203"/>
    </location>
    <ligand>
        <name>beta-D-galactose</name>
        <dbReference type="ChEBI" id="CHEBI:27667"/>
    </ligand>
</feature>